<protein>
    <submittedName>
        <fullName evidence="2">Uncharacterized protein</fullName>
    </submittedName>
</protein>
<name>A0A382AFZ9_9ZZZZ</name>
<gene>
    <name evidence="2" type="ORF">METZ01_LOCUS152761</name>
</gene>
<feature type="non-terminal residue" evidence="2">
    <location>
        <position position="1"/>
    </location>
</feature>
<evidence type="ECO:0000313" key="2">
    <source>
        <dbReference type="EMBL" id="SVA99907.1"/>
    </source>
</evidence>
<sequence length="91" mass="10049">VAAAAGLRRDLDPRQVEHEVGEHGAEAATDHLHGDHRRHLTTGPVPEHPCRKGDRRVEVRRDGPEDRDDGHQHAGGSHCVLQQLEPDVVRA</sequence>
<feature type="compositionally biased region" description="Basic and acidic residues" evidence="1">
    <location>
        <begin position="48"/>
        <end position="72"/>
    </location>
</feature>
<dbReference type="AlphaFoldDB" id="A0A382AFZ9"/>
<feature type="region of interest" description="Disordered" evidence="1">
    <location>
        <begin position="1"/>
        <end position="91"/>
    </location>
</feature>
<organism evidence="2">
    <name type="scientific">marine metagenome</name>
    <dbReference type="NCBI Taxonomy" id="408172"/>
    <lineage>
        <taxon>unclassified sequences</taxon>
        <taxon>metagenomes</taxon>
        <taxon>ecological metagenomes</taxon>
    </lineage>
</organism>
<reference evidence="2" key="1">
    <citation type="submission" date="2018-05" db="EMBL/GenBank/DDBJ databases">
        <authorList>
            <person name="Lanie J.A."/>
            <person name="Ng W.-L."/>
            <person name="Kazmierczak K.M."/>
            <person name="Andrzejewski T.M."/>
            <person name="Davidsen T.M."/>
            <person name="Wayne K.J."/>
            <person name="Tettelin H."/>
            <person name="Glass J.I."/>
            <person name="Rusch D."/>
            <person name="Podicherti R."/>
            <person name="Tsui H.-C.T."/>
            <person name="Winkler M.E."/>
        </authorList>
    </citation>
    <scope>NUCLEOTIDE SEQUENCE</scope>
</reference>
<evidence type="ECO:0000256" key="1">
    <source>
        <dbReference type="SAM" id="MobiDB-lite"/>
    </source>
</evidence>
<proteinExistence type="predicted"/>
<accession>A0A382AFZ9</accession>
<feature type="compositionally biased region" description="Basic and acidic residues" evidence="1">
    <location>
        <begin position="7"/>
        <end position="33"/>
    </location>
</feature>
<dbReference type="EMBL" id="UINC01025046">
    <property type="protein sequence ID" value="SVA99907.1"/>
    <property type="molecule type" value="Genomic_DNA"/>
</dbReference>